<keyword evidence="4" id="KW-0067">ATP-binding</keyword>
<dbReference type="AlphaFoldDB" id="A0A2I0AAV9"/>
<dbReference type="Proteomes" id="UP000236161">
    <property type="component" value="Unassembled WGS sequence"/>
</dbReference>
<dbReference type="EMBL" id="KZ452001">
    <property type="protein sequence ID" value="PKA52680.1"/>
    <property type="molecule type" value="Genomic_DNA"/>
</dbReference>
<evidence type="ECO:0000256" key="3">
    <source>
        <dbReference type="ARBA" id="ARBA00022806"/>
    </source>
</evidence>
<keyword evidence="10" id="KW-1185">Reference proteome</keyword>
<feature type="domain" description="DEAD-box RNA helicase Q" evidence="8">
    <location>
        <begin position="220"/>
        <end position="248"/>
    </location>
</feature>
<dbReference type="OrthoDB" id="10256233at2759"/>
<dbReference type="Gene3D" id="3.40.50.300">
    <property type="entry name" value="P-loop containing nucleotide triphosphate hydrolases"/>
    <property type="match status" value="2"/>
</dbReference>
<evidence type="ECO:0000256" key="2">
    <source>
        <dbReference type="ARBA" id="ARBA00022801"/>
    </source>
</evidence>
<dbReference type="CDD" id="cd18787">
    <property type="entry name" value="SF2_C_DEAD"/>
    <property type="match status" value="1"/>
</dbReference>
<gene>
    <name evidence="9" type="ORF">AXF42_Ash001661</name>
</gene>
<dbReference type="SMART" id="SM00487">
    <property type="entry name" value="DEXDc"/>
    <property type="match status" value="1"/>
</dbReference>
<protein>
    <submittedName>
        <fullName evidence="9">DEAD-box ATP-dependent RNA helicase 50</fullName>
        <ecNumber evidence="9">3.6.4.13</ecNumber>
    </submittedName>
</protein>
<evidence type="ECO:0000256" key="4">
    <source>
        <dbReference type="ARBA" id="ARBA00022840"/>
    </source>
</evidence>
<feature type="short sequence motif" description="Q motif" evidence="5">
    <location>
        <begin position="220"/>
        <end position="248"/>
    </location>
</feature>
<evidence type="ECO:0000256" key="5">
    <source>
        <dbReference type="PROSITE-ProRule" id="PRU00552"/>
    </source>
</evidence>
<dbReference type="GO" id="GO:0003724">
    <property type="term" value="F:RNA helicase activity"/>
    <property type="evidence" value="ECO:0007669"/>
    <property type="project" value="UniProtKB-EC"/>
</dbReference>
<evidence type="ECO:0000259" key="7">
    <source>
        <dbReference type="PROSITE" id="PS51194"/>
    </source>
</evidence>
<dbReference type="InterPro" id="IPR044742">
    <property type="entry name" value="DEAD/DEAH_RhlB"/>
</dbReference>
<name>A0A2I0AAV9_9ASPA</name>
<dbReference type="InterPro" id="IPR001650">
    <property type="entry name" value="Helicase_C-like"/>
</dbReference>
<dbReference type="PROSITE" id="PS51194">
    <property type="entry name" value="HELICASE_CTER"/>
    <property type="match status" value="1"/>
</dbReference>
<dbReference type="SMART" id="SM00490">
    <property type="entry name" value="HELICc"/>
    <property type="match status" value="1"/>
</dbReference>
<keyword evidence="3 9" id="KW-0347">Helicase</keyword>
<reference evidence="9 10" key="1">
    <citation type="journal article" date="2017" name="Nature">
        <title>The Apostasia genome and the evolution of orchids.</title>
        <authorList>
            <person name="Zhang G.Q."/>
            <person name="Liu K.W."/>
            <person name="Li Z."/>
            <person name="Lohaus R."/>
            <person name="Hsiao Y.Y."/>
            <person name="Niu S.C."/>
            <person name="Wang J.Y."/>
            <person name="Lin Y.C."/>
            <person name="Xu Q."/>
            <person name="Chen L.J."/>
            <person name="Yoshida K."/>
            <person name="Fujiwara S."/>
            <person name="Wang Z.W."/>
            <person name="Zhang Y.Q."/>
            <person name="Mitsuda N."/>
            <person name="Wang M."/>
            <person name="Liu G.H."/>
            <person name="Pecoraro L."/>
            <person name="Huang H.X."/>
            <person name="Xiao X.J."/>
            <person name="Lin M."/>
            <person name="Wu X.Y."/>
            <person name="Wu W.L."/>
            <person name="Chen Y.Y."/>
            <person name="Chang S.B."/>
            <person name="Sakamoto S."/>
            <person name="Ohme-Takagi M."/>
            <person name="Yagi M."/>
            <person name="Zeng S.J."/>
            <person name="Shen C.Y."/>
            <person name="Yeh C.M."/>
            <person name="Luo Y.B."/>
            <person name="Tsai W.C."/>
            <person name="Van de Peer Y."/>
            <person name="Liu Z.J."/>
        </authorList>
    </citation>
    <scope>NUCLEOTIDE SEQUENCE [LARGE SCALE GENOMIC DNA]</scope>
    <source>
        <strain evidence="10">cv. Shenzhen</strain>
        <tissue evidence="9">Stem</tissue>
    </source>
</reference>
<evidence type="ECO:0000313" key="9">
    <source>
        <dbReference type="EMBL" id="PKA52680.1"/>
    </source>
</evidence>
<dbReference type="InterPro" id="IPR027417">
    <property type="entry name" value="P-loop_NTPase"/>
</dbReference>
<evidence type="ECO:0000259" key="8">
    <source>
        <dbReference type="PROSITE" id="PS51195"/>
    </source>
</evidence>
<dbReference type="InterPro" id="IPR011545">
    <property type="entry name" value="DEAD/DEAH_box_helicase_dom"/>
</dbReference>
<dbReference type="InterPro" id="IPR014001">
    <property type="entry name" value="Helicase_ATP-bd"/>
</dbReference>
<keyword evidence="1" id="KW-0547">Nucleotide-binding</keyword>
<sequence>MLGKVQKNLFLPGFPVEASAASAAARGGLAARIPAGYGRRRPWRRELSVTAAFRRVPMETAGAYRLVDEDSGENFIVWGGADGPEAPMPSNEVLSWKPMGQNGQGGGAMIETGSLGSFGRLKASKVKALMKKSFQASQERFHKSNRNTMKVDYMDMANIKMEEHIIAKNLGGSVAHVPEIATITSPLRRWKAVDSTKGNDAARKKQHNKLTNDSGFFSRKSFQDLGCADFIIESLEQQSIISPSHIQAMAYGPVLEGKSCIIADQSGSGKTIAYLAPVVQRLRREEMLGVSESLSRRPRVVVLAPTAELASQVLQNCRFMAKHGVPFRSVVATGGFRQKTQLDSLQQELDVIIATPGRFRYLLQEGNLQLSNLKSIILDEVDILFSDEEFEQVLQNLIRSAPMATQYLFVTATLPVDIYNKLIGMFPDCEVVMGPRIHRTSSRLDEIETCRKVENALRRFDRKEVRLKALPFHAALTQELRLSNMEEFLKSQTKESMFLICTDRASRGIDFPNVDHVVLFDFPRDPSEYVRRVGRTARGARQRGKAFVFVVGKQVSLAKRIIERNKKGHPLHDVPNAYELQN</sequence>
<dbReference type="PANTHER" id="PTHR47960">
    <property type="entry name" value="DEAD-BOX ATP-DEPENDENT RNA HELICASE 50"/>
    <property type="match status" value="1"/>
</dbReference>
<feature type="domain" description="Helicase C-terminal" evidence="7">
    <location>
        <begin position="417"/>
        <end position="582"/>
    </location>
</feature>
<dbReference type="GO" id="GO:0005524">
    <property type="term" value="F:ATP binding"/>
    <property type="evidence" value="ECO:0007669"/>
    <property type="project" value="UniProtKB-KW"/>
</dbReference>
<evidence type="ECO:0000256" key="1">
    <source>
        <dbReference type="ARBA" id="ARBA00022741"/>
    </source>
</evidence>
<proteinExistence type="predicted"/>
<dbReference type="PROSITE" id="PS51192">
    <property type="entry name" value="HELICASE_ATP_BIND_1"/>
    <property type="match status" value="1"/>
</dbReference>
<dbReference type="GO" id="GO:0003676">
    <property type="term" value="F:nucleic acid binding"/>
    <property type="evidence" value="ECO:0007669"/>
    <property type="project" value="InterPro"/>
</dbReference>
<dbReference type="CDD" id="cd00268">
    <property type="entry name" value="DEADc"/>
    <property type="match status" value="1"/>
</dbReference>
<accession>A0A2I0AAV9</accession>
<dbReference type="Pfam" id="PF00271">
    <property type="entry name" value="Helicase_C"/>
    <property type="match status" value="1"/>
</dbReference>
<dbReference type="EC" id="3.6.4.13" evidence="9"/>
<dbReference type="InterPro" id="IPR014014">
    <property type="entry name" value="RNA_helicase_DEAD_Q_motif"/>
</dbReference>
<dbReference type="SUPFAM" id="SSF52540">
    <property type="entry name" value="P-loop containing nucleoside triphosphate hydrolases"/>
    <property type="match status" value="1"/>
</dbReference>
<dbReference type="Pfam" id="PF00270">
    <property type="entry name" value="DEAD"/>
    <property type="match status" value="1"/>
</dbReference>
<dbReference type="PROSITE" id="PS51195">
    <property type="entry name" value="Q_MOTIF"/>
    <property type="match status" value="1"/>
</dbReference>
<organism evidence="9 10">
    <name type="scientific">Apostasia shenzhenica</name>
    <dbReference type="NCBI Taxonomy" id="1088818"/>
    <lineage>
        <taxon>Eukaryota</taxon>
        <taxon>Viridiplantae</taxon>
        <taxon>Streptophyta</taxon>
        <taxon>Embryophyta</taxon>
        <taxon>Tracheophyta</taxon>
        <taxon>Spermatophyta</taxon>
        <taxon>Magnoliopsida</taxon>
        <taxon>Liliopsida</taxon>
        <taxon>Asparagales</taxon>
        <taxon>Orchidaceae</taxon>
        <taxon>Apostasioideae</taxon>
        <taxon>Apostasia</taxon>
    </lineage>
</organism>
<keyword evidence="2 9" id="KW-0378">Hydrolase</keyword>
<evidence type="ECO:0000313" key="10">
    <source>
        <dbReference type="Proteomes" id="UP000236161"/>
    </source>
</evidence>
<dbReference type="STRING" id="1088818.A0A2I0AAV9"/>
<feature type="domain" description="Helicase ATP-binding" evidence="6">
    <location>
        <begin position="251"/>
        <end position="432"/>
    </location>
</feature>
<dbReference type="GO" id="GO:0016787">
    <property type="term" value="F:hydrolase activity"/>
    <property type="evidence" value="ECO:0007669"/>
    <property type="project" value="UniProtKB-KW"/>
</dbReference>
<evidence type="ECO:0000259" key="6">
    <source>
        <dbReference type="PROSITE" id="PS51192"/>
    </source>
</evidence>